<reference evidence="1 2" key="1">
    <citation type="submission" date="2016-07" db="EMBL/GenBank/DDBJ databases">
        <title>Draft genome of Streptomyces diastatochromogenes.</title>
        <authorList>
            <person name="Podduturi R."/>
            <person name="Lukassen M.B."/>
            <person name="Clausen N."/>
            <person name="Nielsen J.L."/>
            <person name="Jorgensen N.O."/>
        </authorList>
    </citation>
    <scope>NUCLEOTIDE SEQUENCE [LARGE SCALE GENOMIC DNA]</scope>
    <source>
        <strain evidence="1 2">DSM 40608</strain>
    </source>
</reference>
<gene>
    <name evidence="1" type="ORF">BEK98_06100</name>
</gene>
<keyword evidence="2" id="KW-1185">Reference proteome</keyword>
<proteinExistence type="predicted"/>
<dbReference type="SUPFAM" id="SSF160631">
    <property type="entry name" value="SMI1/KNR4-like"/>
    <property type="match status" value="1"/>
</dbReference>
<evidence type="ECO:0000313" key="1">
    <source>
        <dbReference type="EMBL" id="OXY98426.1"/>
    </source>
</evidence>
<protein>
    <recommendedName>
        <fullName evidence="3">Knr4/Smi1-like domain-containing protein</fullName>
    </recommendedName>
</protein>
<name>A0A233SS27_STRDA</name>
<dbReference type="InterPro" id="IPR037883">
    <property type="entry name" value="Knr4/Smi1-like_sf"/>
</dbReference>
<sequence>MGIHPDVAVLLDLVPADFAGGEQIDWAGAEVALGAKLPSDYKALLDTYGVGDIGELVILPPLPSDVRGWEGCHIGAMTDGLRGLWEEDAGFPDVTLGADAVLPWGSGMNANEMAWLMNDPDPDKWPVIAWRRHRSWGESPWALFDCNMVQFITRMMLGQFDACPLGDASLWKRTDTFVSWREQHRRLRAGLDPSTGEPDPYAHMYPITEDWP</sequence>
<dbReference type="EMBL" id="MCGQ01000007">
    <property type="protein sequence ID" value="OXY98426.1"/>
    <property type="molecule type" value="Genomic_DNA"/>
</dbReference>
<dbReference type="OrthoDB" id="5572373at2"/>
<dbReference type="RefSeq" id="WP_094215371.1">
    <property type="nucleotide sequence ID" value="NZ_MCGQ01000007.1"/>
</dbReference>
<evidence type="ECO:0000313" key="2">
    <source>
        <dbReference type="Proteomes" id="UP000215483"/>
    </source>
</evidence>
<comment type="caution">
    <text evidence="1">The sequence shown here is derived from an EMBL/GenBank/DDBJ whole genome shotgun (WGS) entry which is preliminary data.</text>
</comment>
<evidence type="ECO:0008006" key="3">
    <source>
        <dbReference type="Google" id="ProtNLM"/>
    </source>
</evidence>
<accession>A0A233SS27</accession>
<dbReference type="Proteomes" id="UP000215483">
    <property type="component" value="Unassembled WGS sequence"/>
</dbReference>
<organism evidence="1 2">
    <name type="scientific">Streptomyces diastatochromogenes</name>
    <dbReference type="NCBI Taxonomy" id="42236"/>
    <lineage>
        <taxon>Bacteria</taxon>
        <taxon>Bacillati</taxon>
        <taxon>Actinomycetota</taxon>
        <taxon>Actinomycetes</taxon>
        <taxon>Kitasatosporales</taxon>
        <taxon>Streptomycetaceae</taxon>
        <taxon>Streptomyces</taxon>
    </lineage>
</organism>
<dbReference type="AlphaFoldDB" id="A0A233SS27"/>